<comment type="subunit">
    <text evidence="4 6">Homodimer.</text>
</comment>
<dbReference type="EC" id="3.7.1.3" evidence="4 5"/>
<feature type="binding site" evidence="4">
    <location>
        <position position="200"/>
    </location>
    <ligand>
        <name>pyridoxal 5'-phosphate</name>
        <dbReference type="ChEBI" id="CHEBI:597326"/>
    </ligand>
</feature>
<keyword evidence="8" id="KW-1185">Reference proteome</keyword>
<feature type="binding site" evidence="4">
    <location>
        <position position="252"/>
    </location>
    <ligand>
        <name>pyridoxal 5'-phosphate</name>
        <dbReference type="ChEBI" id="CHEBI:597326"/>
    </ligand>
</feature>
<dbReference type="InterPro" id="IPR015422">
    <property type="entry name" value="PyrdxlP-dep_Trfase_small"/>
</dbReference>
<sequence length="412" mass="45492">MTTLTRDHLARLDRDDPLAPYRQQFELEEGLVYLNGNSLGALPGAARRRAAEVVEQEWGRGLIRSWNTHDWISLPERVGDKIARLIGAERGEVVVADSTSVNLFKLAAAALEMRPGRGKIVSEPGNFPTDLYILQGLERFRPGVRLETAPREALETLIDEDTALVVLTHVHYKSGEMFDMAALTARARAVGALMLWDLSHSAGAVPVDLNGAGADFAVGCGYKYLNGGPGAPGFLFVARRHQEAFRQPLSGWFGHANPFAMQDRFEPAAGIRRGLCGTTGVLATSVLEVGVELMVSADMGQIRAKSRRMGEIFIELVESHCGDFGFGLASPRDAERRGSQVSLTHEQGFAIMQALIARNIIGDFRAPDILRFGFTPLYTRYVDLWDTVQALAEVMRREEWKRPEFRKLTAVT</sequence>
<keyword evidence="1 4" id="KW-0662">Pyridine nucleotide biosynthesis</keyword>
<dbReference type="AlphaFoldDB" id="A0A291HRX5"/>
<keyword evidence="3 4" id="KW-0663">Pyridoxal phosphate</keyword>
<feature type="binding site" evidence="4">
    <location>
        <position position="168"/>
    </location>
    <ligand>
        <name>pyridoxal 5'-phosphate</name>
        <dbReference type="ChEBI" id="CHEBI:597326"/>
    </ligand>
</feature>
<dbReference type="InterPro" id="IPR015424">
    <property type="entry name" value="PyrdxlP-dep_Trfase"/>
</dbReference>
<dbReference type="GO" id="GO:0019441">
    <property type="term" value="P:L-tryptophan catabolic process to kynurenine"/>
    <property type="evidence" value="ECO:0007669"/>
    <property type="project" value="TreeGrafter"/>
</dbReference>
<dbReference type="InterPro" id="IPR010111">
    <property type="entry name" value="Kynureninase"/>
</dbReference>
<gene>
    <name evidence="4" type="primary">kynU</name>
    <name evidence="7" type="ORF">AN401_14520</name>
</gene>
<evidence type="ECO:0000313" key="7">
    <source>
        <dbReference type="EMBL" id="ATG74923.1"/>
    </source>
</evidence>
<dbReference type="Pfam" id="PF22580">
    <property type="entry name" value="KYNU_C"/>
    <property type="match status" value="1"/>
</dbReference>
<reference evidence="8" key="1">
    <citation type="submission" date="2015-09" db="EMBL/GenBank/DDBJ databases">
        <authorList>
            <person name="Shao Z."/>
            <person name="Wang L."/>
        </authorList>
    </citation>
    <scope>NUCLEOTIDE SEQUENCE [LARGE SCALE GENOMIC DNA]</scope>
    <source>
        <strain evidence="8">F13-1</strain>
    </source>
</reference>
<comment type="similarity">
    <text evidence="4 6">Belongs to the kynureninase family.</text>
</comment>
<dbReference type="GO" id="GO:0019805">
    <property type="term" value="P:quinolinate biosynthetic process"/>
    <property type="evidence" value="ECO:0007669"/>
    <property type="project" value="UniProtKB-UniRule"/>
</dbReference>
<dbReference type="EMBL" id="CP012621">
    <property type="protein sequence ID" value="ATG74923.1"/>
    <property type="molecule type" value="Genomic_DNA"/>
</dbReference>
<protein>
    <recommendedName>
        <fullName evidence="4 5">Kynureninase</fullName>
        <ecNumber evidence="4 5">3.7.1.3</ecNumber>
    </recommendedName>
    <alternativeName>
        <fullName evidence="4">L-kynurenine hydrolase</fullName>
    </alternativeName>
</protein>
<dbReference type="GO" id="GO:0097053">
    <property type="term" value="P:L-kynurenine catabolic process"/>
    <property type="evidence" value="ECO:0007669"/>
    <property type="project" value="UniProtKB-UniRule"/>
</dbReference>
<keyword evidence="2 4" id="KW-0378">Hydrolase</keyword>
<dbReference type="HAMAP" id="MF_01970">
    <property type="entry name" value="Kynureninase"/>
    <property type="match status" value="1"/>
</dbReference>
<dbReference type="Proteomes" id="UP000217763">
    <property type="component" value="Chromosome"/>
</dbReference>
<dbReference type="UniPathway" id="UPA00334">
    <property type="reaction ID" value="UER00455"/>
</dbReference>
<feature type="binding site" evidence="4">
    <location>
        <position position="99"/>
    </location>
    <ligand>
        <name>pyridoxal 5'-phosphate</name>
        <dbReference type="ChEBI" id="CHEBI:597326"/>
    </ligand>
</feature>
<evidence type="ECO:0000256" key="3">
    <source>
        <dbReference type="ARBA" id="ARBA00022898"/>
    </source>
</evidence>
<feature type="binding site" evidence="4">
    <location>
        <position position="197"/>
    </location>
    <ligand>
        <name>pyridoxal 5'-phosphate</name>
        <dbReference type="ChEBI" id="CHEBI:597326"/>
    </ligand>
</feature>
<evidence type="ECO:0000256" key="1">
    <source>
        <dbReference type="ARBA" id="ARBA00022642"/>
    </source>
</evidence>
<dbReference type="GO" id="GO:0030170">
    <property type="term" value="F:pyridoxal phosphate binding"/>
    <property type="evidence" value="ECO:0007669"/>
    <property type="project" value="UniProtKB-UniRule"/>
</dbReference>
<feature type="binding site" evidence="4">
    <location>
        <position position="278"/>
    </location>
    <ligand>
        <name>pyridoxal 5'-phosphate</name>
        <dbReference type="ChEBI" id="CHEBI:597326"/>
    </ligand>
</feature>
<accession>A0A291HRX5</accession>
<dbReference type="GO" id="GO:0009435">
    <property type="term" value="P:NAD+ biosynthetic process"/>
    <property type="evidence" value="ECO:0007669"/>
    <property type="project" value="UniProtKB-UniRule"/>
</dbReference>
<comment type="pathway">
    <text evidence="4 6">Cofactor biosynthesis; NAD(+) biosynthesis; quinolinate from L-kynurenine: step 2/3.</text>
</comment>
<dbReference type="GO" id="GO:0030429">
    <property type="term" value="F:kynureninase activity"/>
    <property type="evidence" value="ECO:0007669"/>
    <property type="project" value="UniProtKB-UniRule"/>
</dbReference>
<feature type="binding site" evidence="4">
    <location>
        <begin position="127"/>
        <end position="130"/>
    </location>
    <ligand>
        <name>pyridoxal 5'-phosphate</name>
        <dbReference type="ChEBI" id="CHEBI:597326"/>
    </ligand>
</feature>
<comment type="catalytic activity">
    <reaction evidence="6">
        <text>3-hydroxy-L-kynurenine + H2O = 3-hydroxyanthranilate + L-alanine + H(+)</text>
        <dbReference type="Rhea" id="RHEA:25143"/>
        <dbReference type="ChEBI" id="CHEBI:15377"/>
        <dbReference type="ChEBI" id="CHEBI:15378"/>
        <dbReference type="ChEBI" id="CHEBI:36559"/>
        <dbReference type="ChEBI" id="CHEBI:57972"/>
        <dbReference type="ChEBI" id="CHEBI:58125"/>
        <dbReference type="EC" id="3.7.1.3"/>
    </reaction>
</comment>
<dbReference type="Gene3D" id="3.90.1150.10">
    <property type="entry name" value="Aspartate Aminotransferase, domain 1"/>
    <property type="match status" value="1"/>
</dbReference>
<dbReference type="InterPro" id="IPR015421">
    <property type="entry name" value="PyrdxlP-dep_Trfase_major"/>
</dbReference>
<evidence type="ECO:0000256" key="2">
    <source>
        <dbReference type="ARBA" id="ARBA00022801"/>
    </source>
</evidence>
<comment type="cofactor">
    <cofactor evidence="4 6">
        <name>pyridoxal 5'-phosphate</name>
        <dbReference type="ChEBI" id="CHEBI:597326"/>
    </cofactor>
</comment>
<proteinExistence type="inferred from homology"/>
<dbReference type="UniPathway" id="UPA00253">
    <property type="reaction ID" value="UER00329"/>
</dbReference>
<organism evidence="7 8">
    <name type="scientific">Zobellella denitrificans</name>
    <dbReference type="NCBI Taxonomy" id="347534"/>
    <lineage>
        <taxon>Bacteria</taxon>
        <taxon>Pseudomonadati</taxon>
        <taxon>Pseudomonadota</taxon>
        <taxon>Gammaproteobacteria</taxon>
        <taxon>Aeromonadales</taxon>
        <taxon>Aeromonadaceae</taxon>
        <taxon>Zobellella</taxon>
    </lineage>
</organism>
<dbReference type="GO" id="GO:0005737">
    <property type="term" value="C:cytoplasm"/>
    <property type="evidence" value="ECO:0007669"/>
    <property type="project" value="UniProtKB-UniRule"/>
</dbReference>
<dbReference type="PANTHER" id="PTHR14084:SF0">
    <property type="entry name" value="KYNURENINASE"/>
    <property type="match status" value="1"/>
</dbReference>
<comment type="catalytic activity">
    <reaction evidence="4 6">
        <text>L-kynurenine + H2O = anthranilate + L-alanine + H(+)</text>
        <dbReference type="Rhea" id="RHEA:16813"/>
        <dbReference type="ChEBI" id="CHEBI:15377"/>
        <dbReference type="ChEBI" id="CHEBI:15378"/>
        <dbReference type="ChEBI" id="CHEBI:16567"/>
        <dbReference type="ChEBI" id="CHEBI:57959"/>
        <dbReference type="ChEBI" id="CHEBI:57972"/>
        <dbReference type="EC" id="3.7.1.3"/>
    </reaction>
</comment>
<evidence type="ECO:0000256" key="4">
    <source>
        <dbReference type="HAMAP-Rule" id="MF_01970"/>
    </source>
</evidence>
<dbReference type="RefSeq" id="WP_096779758.1">
    <property type="nucleotide sequence ID" value="NZ_CP012621.1"/>
</dbReference>
<dbReference type="Gene3D" id="3.40.640.10">
    <property type="entry name" value="Type I PLP-dependent aspartate aminotransferase-like (Major domain)"/>
    <property type="match status" value="1"/>
</dbReference>
<feature type="binding site" evidence="4">
    <location>
        <position position="100"/>
    </location>
    <ligand>
        <name>pyridoxal 5'-phosphate</name>
        <dbReference type="ChEBI" id="CHEBI:597326"/>
    </ligand>
</feature>
<evidence type="ECO:0000313" key="8">
    <source>
        <dbReference type="Proteomes" id="UP000217763"/>
    </source>
</evidence>
<dbReference type="PIRSF" id="PIRSF038800">
    <property type="entry name" value="KYNU"/>
    <property type="match status" value="1"/>
</dbReference>
<dbReference type="PANTHER" id="PTHR14084">
    <property type="entry name" value="KYNURENINASE"/>
    <property type="match status" value="1"/>
</dbReference>
<evidence type="ECO:0000256" key="6">
    <source>
        <dbReference type="PIRNR" id="PIRNR038800"/>
    </source>
</evidence>
<dbReference type="GO" id="GO:0043420">
    <property type="term" value="P:anthranilate metabolic process"/>
    <property type="evidence" value="ECO:0007669"/>
    <property type="project" value="TreeGrafter"/>
</dbReference>
<feature type="binding site" evidence="4">
    <location>
        <position position="222"/>
    </location>
    <ligand>
        <name>pyridoxal 5'-phosphate</name>
        <dbReference type="ChEBI" id="CHEBI:597326"/>
    </ligand>
</feature>
<evidence type="ECO:0000256" key="5">
    <source>
        <dbReference type="NCBIfam" id="TIGR01814"/>
    </source>
</evidence>
<dbReference type="KEGG" id="zdf:AN401_14520"/>
<dbReference type="NCBIfam" id="TIGR01814">
    <property type="entry name" value="kynureninase"/>
    <property type="match status" value="1"/>
</dbReference>
<comment type="function">
    <text evidence="4 6">Catalyzes the cleavage of L-kynurenine (L-Kyn) and L-3-hydroxykynurenine (L-3OHKyn) into anthranilic acid (AA) and 3-hydroxyanthranilic acid (3-OHAA), respectively.</text>
</comment>
<comment type="pathway">
    <text evidence="4 6">Amino-acid degradation; L-kynurenine degradation; L-alanine and anthranilate from L-kynurenine: step 1/1.</text>
</comment>
<feature type="modified residue" description="N6-(pyridoxal phosphate)lysine" evidence="4">
    <location>
        <position position="223"/>
    </location>
</feature>
<name>A0A291HRX5_9GAMM</name>
<dbReference type="SUPFAM" id="SSF53383">
    <property type="entry name" value="PLP-dependent transferases"/>
    <property type="match status" value="1"/>
</dbReference>